<dbReference type="Proteomes" id="UP001145799">
    <property type="component" value="Unassembled WGS sequence"/>
</dbReference>
<gene>
    <name evidence="2" type="ORF">O2L01_07560</name>
</gene>
<evidence type="ECO:0000256" key="1">
    <source>
        <dbReference type="ARBA" id="ARBA00050056"/>
    </source>
</evidence>
<sequence>MRTAFRKPPGGTTSGWAETGRKIAKRVNRLIKEIKREPFAGIGKRGQGRSARGAGAMLEGIWLARQDSNLK</sequence>
<reference evidence="2" key="1">
    <citation type="submission" date="2022-12" db="EMBL/GenBank/DDBJ databases">
        <title>Gycomyces niveus sp.nov., a novel actinomycete isolated from soil in Shouguang.</title>
        <authorList>
            <person name="Yang X."/>
        </authorList>
    </citation>
    <scope>NUCLEOTIDE SEQUENCE</scope>
    <source>
        <strain evidence="2">DSM 44724</strain>
    </source>
</reference>
<dbReference type="InterPro" id="IPR009614">
    <property type="entry name" value="YoeB_toxin"/>
</dbReference>
<dbReference type="Pfam" id="PF06769">
    <property type="entry name" value="YoeB_toxin"/>
    <property type="match status" value="1"/>
</dbReference>
<organism evidence="2 3">
    <name type="scientific">Glycomyces lechevalierae</name>
    <dbReference type="NCBI Taxonomy" id="256034"/>
    <lineage>
        <taxon>Bacteria</taxon>
        <taxon>Bacillati</taxon>
        <taxon>Actinomycetota</taxon>
        <taxon>Actinomycetes</taxon>
        <taxon>Glycomycetales</taxon>
        <taxon>Glycomycetaceae</taxon>
        <taxon>Glycomyces</taxon>
    </lineage>
</organism>
<dbReference type="AlphaFoldDB" id="A0A9X3PGD7"/>
<dbReference type="InterPro" id="IPR035093">
    <property type="entry name" value="RelE/ParE_toxin_dom_sf"/>
</dbReference>
<dbReference type="Gene3D" id="3.30.2310.20">
    <property type="entry name" value="RelE-like"/>
    <property type="match status" value="1"/>
</dbReference>
<dbReference type="EMBL" id="JAPZVQ010000003">
    <property type="protein sequence ID" value="MDA1384835.1"/>
    <property type="molecule type" value="Genomic_DNA"/>
</dbReference>
<dbReference type="RefSeq" id="WP_270121302.1">
    <property type="nucleotide sequence ID" value="NZ_BAAAOM010000002.1"/>
</dbReference>
<accession>A0A9X3PGD7</accession>
<evidence type="ECO:0000313" key="2">
    <source>
        <dbReference type="EMBL" id="MDA1384835.1"/>
    </source>
</evidence>
<dbReference type="GO" id="GO:0006401">
    <property type="term" value="P:RNA catabolic process"/>
    <property type="evidence" value="ECO:0007669"/>
    <property type="project" value="InterPro"/>
</dbReference>
<dbReference type="GO" id="GO:0004519">
    <property type="term" value="F:endonuclease activity"/>
    <property type="evidence" value="ECO:0007669"/>
    <property type="project" value="InterPro"/>
</dbReference>
<protein>
    <recommendedName>
        <fullName evidence="1">Endoribonuclease YoeB</fullName>
    </recommendedName>
</protein>
<comment type="caution">
    <text evidence="2">The sequence shown here is derived from an EMBL/GenBank/DDBJ whole genome shotgun (WGS) entry which is preliminary data.</text>
</comment>
<evidence type="ECO:0000313" key="3">
    <source>
        <dbReference type="Proteomes" id="UP001145799"/>
    </source>
</evidence>
<name>A0A9X3PGD7_9ACTN</name>
<proteinExistence type="predicted"/>